<comment type="caution">
    <text evidence="1">The sequence shown here is derived from an EMBL/GenBank/DDBJ whole genome shotgun (WGS) entry which is preliminary data.</text>
</comment>
<dbReference type="PANTHER" id="PTHR30605:SF0">
    <property type="entry name" value="ANHYDRO-N-ACETYLMURAMIC ACID KINASE"/>
    <property type="match status" value="1"/>
</dbReference>
<dbReference type="Proteomes" id="UP000812961">
    <property type="component" value="Unassembled WGS sequence"/>
</dbReference>
<accession>A0ABS7GFR9</accession>
<proteinExistence type="predicted"/>
<keyword evidence="1" id="KW-0808">Transferase</keyword>
<reference evidence="1 2" key="1">
    <citation type="submission" date="2021-08" db="EMBL/GenBank/DDBJ databases">
        <title>The genome sequence of Chitinophaga sp. B61.</title>
        <authorList>
            <person name="Zhang X."/>
        </authorList>
    </citation>
    <scope>NUCLEOTIDE SEQUENCE [LARGE SCALE GENOMIC DNA]</scope>
    <source>
        <strain evidence="1 2">B61</strain>
    </source>
</reference>
<dbReference type="RefSeq" id="WP_220251845.1">
    <property type="nucleotide sequence ID" value="NZ_JAICCF010000003.1"/>
</dbReference>
<evidence type="ECO:0000313" key="1">
    <source>
        <dbReference type="EMBL" id="MBW8686545.1"/>
    </source>
</evidence>
<dbReference type="EMBL" id="JAICCF010000003">
    <property type="protein sequence ID" value="MBW8686545.1"/>
    <property type="molecule type" value="Genomic_DNA"/>
</dbReference>
<keyword evidence="1" id="KW-0418">Kinase</keyword>
<dbReference type="InterPro" id="IPR005338">
    <property type="entry name" value="Anhydro_N_Ac-Mur_kinase"/>
</dbReference>
<sequence>MIYNVIGVTSGTSLAGLDIAFAVLTEVRGKWTYEIKAAERLAYTPEWEEKLGKAAEMPARDYMLLNSEYGHFIGQAVNQFITQHQLDHKVHFIASHGHTAFHVPAQKMTAQLGDGAAIAALTGISVISDLRAMDIALGGKGGPVLPVAEQLLFPDYHYRVNLAENATLAAQSEGQLIAFDICPCNYVLDTLAGMLGRAFDDEGKLAAGGVTDQRLLDTLNGLAFYSQKYPRTLAAKFGTGTILPMIQQHQLSTQGKLNTYTHHIAAQVAAAVQQLQAPQEGASNNLLLTGGGTKNAYLVQAIREAVQPLNINVTVQEEPFRNALMVALLGALRWRQESNAFASVTGAEKDSVGGALWAVE</sequence>
<gene>
    <name evidence="1" type="ORF">K1Y79_19550</name>
</gene>
<dbReference type="Gene3D" id="3.30.420.40">
    <property type="match status" value="2"/>
</dbReference>
<evidence type="ECO:0000313" key="2">
    <source>
        <dbReference type="Proteomes" id="UP000812961"/>
    </source>
</evidence>
<dbReference type="InterPro" id="IPR043129">
    <property type="entry name" value="ATPase_NBD"/>
</dbReference>
<dbReference type="GO" id="GO:0016301">
    <property type="term" value="F:kinase activity"/>
    <property type="evidence" value="ECO:0007669"/>
    <property type="project" value="UniProtKB-KW"/>
</dbReference>
<protein>
    <submittedName>
        <fullName evidence="1">Anhydro-N-acetylmuramic acid kinase</fullName>
        <ecNumber evidence="1">2.7.1.170</ecNumber>
    </submittedName>
</protein>
<organism evidence="1 2">
    <name type="scientific">Chitinophaga rhizophila</name>
    <dbReference type="NCBI Taxonomy" id="2866212"/>
    <lineage>
        <taxon>Bacteria</taxon>
        <taxon>Pseudomonadati</taxon>
        <taxon>Bacteroidota</taxon>
        <taxon>Chitinophagia</taxon>
        <taxon>Chitinophagales</taxon>
        <taxon>Chitinophagaceae</taxon>
        <taxon>Chitinophaga</taxon>
    </lineage>
</organism>
<dbReference type="NCBIfam" id="NF007144">
    <property type="entry name" value="PRK09585.2-3"/>
    <property type="match status" value="1"/>
</dbReference>
<dbReference type="SUPFAM" id="SSF53067">
    <property type="entry name" value="Actin-like ATPase domain"/>
    <property type="match status" value="1"/>
</dbReference>
<dbReference type="Pfam" id="PF03702">
    <property type="entry name" value="AnmK"/>
    <property type="match status" value="1"/>
</dbReference>
<keyword evidence="2" id="KW-1185">Reference proteome</keyword>
<name>A0ABS7GFR9_9BACT</name>
<dbReference type="PANTHER" id="PTHR30605">
    <property type="entry name" value="ANHYDRO-N-ACETYLMURAMIC ACID KINASE"/>
    <property type="match status" value="1"/>
</dbReference>
<dbReference type="EC" id="2.7.1.170" evidence="1"/>